<proteinExistence type="predicted"/>
<dbReference type="AlphaFoldDB" id="A0A2I0UI65"/>
<gene>
    <name evidence="1" type="ORF">llap_3949</name>
</gene>
<name>A0A2I0UI65_LIMLA</name>
<protein>
    <submittedName>
        <fullName evidence="1">Uncharacterized protein</fullName>
    </submittedName>
</protein>
<accession>A0A2I0UI65</accession>
<dbReference type="Proteomes" id="UP000233556">
    <property type="component" value="Unassembled WGS sequence"/>
</dbReference>
<organism evidence="1 2">
    <name type="scientific">Limosa lapponica baueri</name>
    <dbReference type="NCBI Taxonomy" id="1758121"/>
    <lineage>
        <taxon>Eukaryota</taxon>
        <taxon>Metazoa</taxon>
        <taxon>Chordata</taxon>
        <taxon>Craniata</taxon>
        <taxon>Vertebrata</taxon>
        <taxon>Euteleostomi</taxon>
        <taxon>Archelosauria</taxon>
        <taxon>Archosauria</taxon>
        <taxon>Dinosauria</taxon>
        <taxon>Saurischia</taxon>
        <taxon>Theropoda</taxon>
        <taxon>Coelurosauria</taxon>
        <taxon>Aves</taxon>
        <taxon>Neognathae</taxon>
        <taxon>Neoaves</taxon>
        <taxon>Charadriiformes</taxon>
        <taxon>Scolopacidae</taxon>
        <taxon>Limosa</taxon>
    </lineage>
</organism>
<reference evidence="2" key="1">
    <citation type="submission" date="2017-11" db="EMBL/GenBank/DDBJ databases">
        <authorList>
            <person name="Lima N.C."/>
            <person name="Parody-Merino A.M."/>
            <person name="Battley P.F."/>
            <person name="Fidler A.E."/>
            <person name="Prosdocimi F."/>
        </authorList>
    </citation>
    <scope>NUCLEOTIDE SEQUENCE [LARGE SCALE GENOMIC DNA]</scope>
</reference>
<evidence type="ECO:0000313" key="2">
    <source>
        <dbReference type="Proteomes" id="UP000233556"/>
    </source>
</evidence>
<sequence length="146" mass="16724">MSRGVEEEPSWRSKRKLQYSEGIDSMFVNCNRQTIRQFKISILYVHKLRLTLIYVNISSQSQESFPAGMARPKPIFLPASIGIQAAQRIQKQSSSEEEQGMKETNRIIKRSIENIAYIEVALYKLQLNGFSCLEPSQDLVSIKPVD</sequence>
<evidence type="ECO:0000313" key="1">
    <source>
        <dbReference type="EMBL" id="PKU45739.1"/>
    </source>
</evidence>
<dbReference type="EMBL" id="KZ505744">
    <property type="protein sequence ID" value="PKU45739.1"/>
    <property type="molecule type" value="Genomic_DNA"/>
</dbReference>
<reference evidence="2" key="2">
    <citation type="submission" date="2017-12" db="EMBL/GenBank/DDBJ databases">
        <title>Genome sequence of the Bar-tailed Godwit (Limosa lapponica baueri).</title>
        <authorList>
            <person name="Lima N.C.B."/>
            <person name="Parody-Merino A.M."/>
            <person name="Battley P.F."/>
            <person name="Fidler A.E."/>
            <person name="Prosdocimi F."/>
        </authorList>
    </citation>
    <scope>NUCLEOTIDE SEQUENCE [LARGE SCALE GENOMIC DNA]</scope>
</reference>
<keyword evidence="2" id="KW-1185">Reference proteome</keyword>